<dbReference type="AlphaFoldDB" id="A0A1Y1YUN3"/>
<dbReference type="OrthoDB" id="21678at2759"/>
<keyword evidence="2" id="KW-0378">Hydrolase</keyword>
<dbReference type="PANTHER" id="PTHR37981:SF1">
    <property type="entry name" value="SGNH HYDROLASE-TYPE ESTERASE DOMAIN-CONTAINING PROTEIN"/>
    <property type="match status" value="1"/>
</dbReference>
<organism evidence="2 3">
    <name type="scientific">Clohesyomyces aquaticus</name>
    <dbReference type="NCBI Taxonomy" id="1231657"/>
    <lineage>
        <taxon>Eukaryota</taxon>
        <taxon>Fungi</taxon>
        <taxon>Dikarya</taxon>
        <taxon>Ascomycota</taxon>
        <taxon>Pezizomycotina</taxon>
        <taxon>Dothideomycetes</taxon>
        <taxon>Pleosporomycetidae</taxon>
        <taxon>Pleosporales</taxon>
        <taxon>Lindgomycetaceae</taxon>
        <taxon>Clohesyomyces</taxon>
    </lineage>
</organism>
<dbReference type="PANTHER" id="PTHR37981">
    <property type="entry name" value="LIPASE 2"/>
    <property type="match status" value="1"/>
</dbReference>
<dbReference type="Gene3D" id="3.40.50.1110">
    <property type="entry name" value="SGNH hydrolase"/>
    <property type="match status" value="1"/>
</dbReference>
<name>A0A1Y1YUN3_9PLEO</name>
<feature type="signal peptide" evidence="1">
    <location>
        <begin position="1"/>
        <end position="21"/>
    </location>
</feature>
<accession>A0A1Y1YUN3</accession>
<dbReference type="EMBL" id="MCFA01000166">
    <property type="protein sequence ID" value="ORY01740.1"/>
    <property type="molecule type" value="Genomic_DNA"/>
</dbReference>
<protein>
    <submittedName>
        <fullName evidence="2">SGNH hydrolase-type esterase domain-containing protein</fullName>
    </submittedName>
</protein>
<reference evidence="2 3" key="1">
    <citation type="submission" date="2016-07" db="EMBL/GenBank/DDBJ databases">
        <title>Pervasive Adenine N6-methylation of Active Genes in Fungi.</title>
        <authorList>
            <consortium name="DOE Joint Genome Institute"/>
            <person name="Mondo S.J."/>
            <person name="Dannebaum R.O."/>
            <person name="Kuo R.C."/>
            <person name="Labutti K."/>
            <person name="Haridas S."/>
            <person name="Kuo A."/>
            <person name="Salamov A."/>
            <person name="Ahrendt S.R."/>
            <person name="Lipzen A."/>
            <person name="Sullivan W."/>
            <person name="Andreopoulos W.B."/>
            <person name="Clum A."/>
            <person name="Lindquist E."/>
            <person name="Daum C."/>
            <person name="Ramamoorthy G.K."/>
            <person name="Gryganskyi A."/>
            <person name="Culley D."/>
            <person name="Magnuson J.K."/>
            <person name="James T.Y."/>
            <person name="O'Malley M.A."/>
            <person name="Stajich J.E."/>
            <person name="Spatafora J.W."/>
            <person name="Visel A."/>
            <person name="Grigoriev I.V."/>
        </authorList>
    </citation>
    <scope>NUCLEOTIDE SEQUENCE [LARGE SCALE GENOMIC DNA]</scope>
    <source>
        <strain evidence="2 3">CBS 115471</strain>
    </source>
</reference>
<comment type="caution">
    <text evidence="2">The sequence shown here is derived from an EMBL/GenBank/DDBJ whole genome shotgun (WGS) entry which is preliminary data.</text>
</comment>
<sequence length="442" mass="49578">MSRFYWTAFLGLAAQLRGALSYPTNILEGELVTRDDSDFIFAALGDSWASGVTWAPWTDYDGNKDGCLRYKYAWSTVVEGKGSDWLPNGKKAKLEFVACSGSRAENVMQQMDKTTRPKVTLMEIGGNNADFYPMADSCLFHSDKDKDYGTHFEDDNPDNPTGECRREINLVKGRVKSNDIKNKIVDVINGWRAHPANAGNDASLYLHGYPWFFADNKECDDWTFSVFYVNDTQKSKVVQGMRTEFNSLIDEMNRNIREATEVFQDSKIQYIDINPAFNNHRFCEPGSTKQDQFNWGDAVHIWNSPGKWWITIKKGNDEKMYDMLAENAEMPPWDEVEKMMNHPDGDVIQVADVISQKYRDPDDPNHSMMWGGSLNDFKALGGNSGGGSVSRTLHPTQSGHEAMGIAIVERLKRDFGSGPTPQPWGPGNCPADCDCSSGTPAC</sequence>
<keyword evidence="3" id="KW-1185">Reference proteome</keyword>
<evidence type="ECO:0000256" key="1">
    <source>
        <dbReference type="SAM" id="SignalP"/>
    </source>
</evidence>
<evidence type="ECO:0000313" key="2">
    <source>
        <dbReference type="EMBL" id="ORY01740.1"/>
    </source>
</evidence>
<gene>
    <name evidence="2" type="ORF">BCR34DRAFT_592150</name>
</gene>
<keyword evidence="1" id="KW-0732">Signal</keyword>
<dbReference type="SUPFAM" id="SSF52266">
    <property type="entry name" value="SGNH hydrolase"/>
    <property type="match status" value="1"/>
</dbReference>
<dbReference type="InterPro" id="IPR037460">
    <property type="entry name" value="SEST-like"/>
</dbReference>
<evidence type="ECO:0000313" key="3">
    <source>
        <dbReference type="Proteomes" id="UP000193144"/>
    </source>
</evidence>
<feature type="chain" id="PRO_5013095983" evidence="1">
    <location>
        <begin position="22"/>
        <end position="442"/>
    </location>
</feature>
<dbReference type="GO" id="GO:0016788">
    <property type="term" value="F:hydrolase activity, acting on ester bonds"/>
    <property type="evidence" value="ECO:0007669"/>
    <property type="project" value="InterPro"/>
</dbReference>
<proteinExistence type="predicted"/>
<dbReference type="Proteomes" id="UP000193144">
    <property type="component" value="Unassembled WGS sequence"/>
</dbReference>
<dbReference type="InterPro" id="IPR036514">
    <property type="entry name" value="SGNH_hydro_sf"/>
</dbReference>
<dbReference type="GO" id="GO:0006629">
    <property type="term" value="P:lipid metabolic process"/>
    <property type="evidence" value="ECO:0007669"/>
    <property type="project" value="TreeGrafter"/>
</dbReference>